<dbReference type="PANTHER" id="PTHR10429">
    <property type="entry name" value="DNA-3-METHYLADENINE GLYCOSYLASE"/>
    <property type="match status" value="1"/>
</dbReference>
<dbReference type="PANTHER" id="PTHR10429:SF0">
    <property type="entry name" value="DNA-3-METHYLADENINE GLYCOSYLASE"/>
    <property type="match status" value="1"/>
</dbReference>
<dbReference type="CDD" id="cd00540">
    <property type="entry name" value="AAG"/>
    <property type="match status" value="1"/>
</dbReference>
<dbReference type="GO" id="GO:0003677">
    <property type="term" value="F:DNA binding"/>
    <property type="evidence" value="ECO:0007669"/>
    <property type="project" value="InterPro"/>
</dbReference>
<dbReference type="InterPro" id="IPR003180">
    <property type="entry name" value="MPG"/>
</dbReference>
<accession>A0A1I3UUK4</accession>
<keyword evidence="2 5" id="KW-0227">DNA damage</keyword>
<dbReference type="GO" id="GO:0006284">
    <property type="term" value="P:base-excision repair"/>
    <property type="evidence" value="ECO:0007669"/>
    <property type="project" value="InterPro"/>
</dbReference>
<dbReference type="OrthoDB" id="9794313at2"/>
<dbReference type="InterPro" id="IPR011034">
    <property type="entry name" value="Formyl_transferase-like_C_sf"/>
</dbReference>
<dbReference type="Gene3D" id="3.10.300.10">
    <property type="entry name" value="Methylpurine-DNA glycosylase (MPG)"/>
    <property type="match status" value="1"/>
</dbReference>
<organism evidence="6 7">
    <name type="scientific">Marinilactibacillus piezotolerans</name>
    <dbReference type="NCBI Taxonomy" id="258723"/>
    <lineage>
        <taxon>Bacteria</taxon>
        <taxon>Bacillati</taxon>
        <taxon>Bacillota</taxon>
        <taxon>Bacilli</taxon>
        <taxon>Lactobacillales</taxon>
        <taxon>Carnobacteriaceae</taxon>
        <taxon>Marinilactibacillus</taxon>
    </lineage>
</organism>
<keyword evidence="3 5" id="KW-0378">Hydrolase</keyword>
<dbReference type="FunFam" id="3.10.300.10:FF:000001">
    <property type="entry name" value="Putative 3-methyladenine DNA glycosylase"/>
    <property type="match status" value="1"/>
</dbReference>
<evidence type="ECO:0000256" key="5">
    <source>
        <dbReference type="HAMAP-Rule" id="MF_00527"/>
    </source>
</evidence>
<evidence type="ECO:0000256" key="2">
    <source>
        <dbReference type="ARBA" id="ARBA00022763"/>
    </source>
</evidence>
<dbReference type="SUPFAM" id="SSF50486">
    <property type="entry name" value="FMT C-terminal domain-like"/>
    <property type="match status" value="1"/>
</dbReference>
<protein>
    <recommendedName>
        <fullName evidence="5">Putative 3-methyladenine DNA glycosylase</fullName>
        <ecNumber evidence="5">3.2.2.-</ecNumber>
    </recommendedName>
</protein>
<keyword evidence="4 5" id="KW-0234">DNA repair</keyword>
<proteinExistence type="inferred from homology"/>
<dbReference type="RefSeq" id="WP_091895287.1">
    <property type="nucleotide sequence ID" value="NZ_FOSJ01000001.1"/>
</dbReference>
<dbReference type="EC" id="3.2.2.-" evidence="5"/>
<gene>
    <name evidence="6" type="ORF">SAMN04488569_1001104</name>
</gene>
<evidence type="ECO:0000256" key="4">
    <source>
        <dbReference type="ARBA" id="ARBA00023204"/>
    </source>
</evidence>
<evidence type="ECO:0000256" key="3">
    <source>
        <dbReference type="ARBA" id="ARBA00022801"/>
    </source>
</evidence>
<dbReference type="Pfam" id="PF02245">
    <property type="entry name" value="Pur_DNA_glyco"/>
    <property type="match status" value="1"/>
</dbReference>
<name>A0A1I3UUK4_9LACT</name>
<dbReference type="NCBIfam" id="TIGR00567">
    <property type="entry name" value="3mg"/>
    <property type="match status" value="1"/>
</dbReference>
<keyword evidence="7" id="KW-1185">Reference proteome</keyword>
<comment type="similarity">
    <text evidence="1 5">Belongs to the DNA glycosylase MPG family.</text>
</comment>
<dbReference type="InterPro" id="IPR036995">
    <property type="entry name" value="MPG_sf"/>
</dbReference>
<evidence type="ECO:0000313" key="6">
    <source>
        <dbReference type="EMBL" id="SFJ85531.1"/>
    </source>
</evidence>
<reference evidence="7" key="1">
    <citation type="submission" date="2016-10" db="EMBL/GenBank/DDBJ databases">
        <authorList>
            <person name="Varghese N."/>
            <person name="Submissions S."/>
        </authorList>
    </citation>
    <scope>NUCLEOTIDE SEQUENCE [LARGE SCALE GENOMIC DNA]</scope>
    <source>
        <strain evidence="7">DSM 16108</strain>
    </source>
</reference>
<evidence type="ECO:0000256" key="1">
    <source>
        <dbReference type="ARBA" id="ARBA00009232"/>
    </source>
</evidence>
<sequence length="207" mass="23187">MFDITDASKSTEEIAQQLLGHLLVKETDSGVMSGWIVETEAYLGYEDAAAHSYLGKRTPRLHSMYQKAGTVYIYQMHTHKMLNIVTQPEGVAHAVLIRAVEPNEGEKLMQLNRKKNGIDLTNGPGKLTKALNISMEDNGLSIFEKPLYLDLSKKLEPIHIEASPRIGIPNKGEWTEANLRYTVSGNPYLSKKRGKVSMDNGWKTMLE</sequence>
<dbReference type="Proteomes" id="UP000199589">
    <property type="component" value="Unassembled WGS sequence"/>
</dbReference>
<evidence type="ECO:0000313" key="7">
    <source>
        <dbReference type="Proteomes" id="UP000199589"/>
    </source>
</evidence>
<dbReference type="EMBL" id="FOSJ01000001">
    <property type="protein sequence ID" value="SFJ85531.1"/>
    <property type="molecule type" value="Genomic_DNA"/>
</dbReference>
<dbReference type="AlphaFoldDB" id="A0A1I3UUK4"/>
<dbReference type="GO" id="GO:0003905">
    <property type="term" value="F:alkylbase DNA N-glycosylase activity"/>
    <property type="evidence" value="ECO:0007669"/>
    <property type="project" value="InterPro"/>
</dbReference>
<dbReference type="HAMAP" id="MF_00527">
    <property type="entry name" value="3MGH"/>
    <property type="match status" value="1"/>
</dbReference>